<keyword evidence="1" id="KW-0614">Plasmid</keyword>
<geneLocation type="plasmid" evidence="1 2">
    <name>pRHL2</name>
</geneLocation>
<protein>
    <submittedName>
        <fullName evidence="1">Uncharacterized protein</fullName>
    </submittedName>
</protein>
<accession>Q0RW11</accession>
<reference evidence="2" key="1">
    <citation type="journal article" date="2006" name="Proc. Natl. Acad. Sci. U.S.A.">
        <title>The complete genome of Rhodococcus sp. RHA1 provides insights into a catabolic powerhouse.</title>
        <authorList>
            <person name="McLeod M.P."/>
            <person name="Warren R.L."/>
            <person name="Hsiao W.W.L."/>
            <person name="Araki N."/>
            <person name="Myhre M."/>
            <person name="Fernandes C."/>
            <person name="Miyazawa D."/>
            <person name="Wong W."/>
            <person name="Lillquist A.L."/>
            <person name="Wang D."/>
            <person name="Dosanjh M."/>
            <person name="Hara H."/>
            <person name="Petrescu A."/>
            <person name="Morin R.D."/>
            <person name="Yang G."/>
            <person name="Stott J.M."/>
            <person name="Schein J.E."/>
            <person name="Shin H."/>
            <person name="Smailus D."/>
            <person name="Siddiqui A.S."/>
            <person name="Marra M.A."/>
            <person name="Jones S.J.M."/>
            <person name="Holt R."/>
            <person name="Brinkman F.S.L."/>
            <person name="Miyauchi K."/>
            <person name="Fukuda M."/>
            <person name="Davies J.E."/>
            <person name="Mohn W.W."/>
            <person name="Eltis L.D."/>
        </authorList>
    </citation>
    <scope>NUCLEOTIDE SEQUENCE [LARGE SCALE GENOMIC DNA]</scope>
    <source>
        <strain evidence="2">RHA1</strain>
    </source>
</reference>
<dbReference type="HOGENOM" id="CLU_2181893_0_0_11"/>
<dbReference type="Proteomes" id="UP000008710">
    <property type="component" value="Plasmid pRHL2"/>
</dbReference>
<organism evidence="1 2">
    <name type="scientific">Rhodococcus jostii (strain RHA1)</name>
    <dbReference type="NCBI Taxonomy" id="101510"/>
    <lineage>
        <taxon>Bacteria</taxon>
        <taxon>Bacillati</taxon>
        <taxon>Actinomycetota</taxon>
        <taxon>Actinomycetes</taxon>
        <taxon>Mycobacteriales</taxon>
        <taxon>Nocardiaceae</taxon>
        <taxon>Rhodococcus</taxon>
    </lineage>
</organism>
<dbReference type="EMBL" id="CP000433">
    <property type="protein sequence ID" value="ABH00525.1"/>
    <property type="molecule type" value="Genomic_DNA"/>
</dbReference>
<sequence length="109" mass="12160">MRGTVVLEEKWPVLGRHVQAAGWLRAWTDLERAPRTIDTYARRLAEYLETCEREGCRPAHGESGACRRLRAGVDRPAQPPWRERGGDRLRLRAGECHDSAAAGVGATVL</sequence>
<dbReference type="AlphaFoldDB" id="Q0RW11"/>
<gene>
    <name evidence="1" type="ordered locus">RHA1_ro10336</name>
</gene>
<evidence type="ECO:0000313" key="1">
    <source>
        <dbReference type="EMBL" id="ABH00525.1"/>
    </source>
</evidence>
<proteinExistence type="predicted"/>
<name>Q0RW11_RHOJR</name>
<dbReference type="KEGG" id="rha:RHA1_ro10336"/>
<evidence type="ECO:0000313" key="2">
    <source>
        <dbReference type="Proteomes" id="UP000008710"/>
    </source>
</evidence>